<feature type="transmembrane region" description="Helical" evidence="8">
    <location>
        <begin position="247"/>
        <end position="271"/>
    </location>
</feature>
<feature type="transmembrane region" description="Helical" evidence="8">
    <location>
        <begin position="283"/>
        <end position="305"/>
    </location>
</feature>
<name>A0A6G4X8Q9_9ACTN</name>
<feature type="transmembrane region" description="Helical" evidence="8">
    <location>
        <begin position="432"/>
        <end position="449"/>
    </location>
</feature>
<keyword evidence="5 8" id="KW-1133">Transmembrane helix</keyword>
<keyword evidence="6 8" id="KW-0472">Membrane</keyword>
<dbReference type="PROSITE" id="PS50283">
    <property type="entry name" value="NA_SOLUT_SYMP_3"/>
    <property type="match status" value="1"/>
</dbReference>
<feature type="transmembrane region" description="Helical" evidence="8">
    <location>
        <begin position="6"/>
        <end position="25"/>
    </location>
</feature>
<feature type="transmembrane region" description="Helical" evidence="8">
    <location>
        <begin position="194"/>
        <end position="212"/>
    </location>
</feature>
<dbReference type="PANTHER" id="PTHR48086:SF8">
    <property type="entry name" value="MONOCARBOXYLIC ACID PERMEASE"/>
    <property type="match status" value="1"/>
</dbReference>
<evidence type="ECO:0000256" key="4">
    <source>
        <dbReference type="ARBA" id="ARBA00022692"/>
    </source>
</evidence>
<dbReference type="EMBL" id="JAAKZZ010000820">
    <property type="protein sequence ID" value="NGO73633.1"/>
    <property type="molecule type" value="Genomic_DNA"/>
</dbReference>
<keyword evidence="4 8" id="KW-0812">Transmembrane</keyword>
<evidence type="ECO:0000256" key="6">
    <source>
        <dbReference type="ARBA" id="ARBA00023136"/>
    </source>
</evidence>
<dbReference type="RefSeq" id="WP_165303256.1">
    <property type="nucleotide sequence ID" value="NZ_JAAKZZ010000820.1"/>
</dbReference>
<organism evidence="9 10">
    <name type="scientific">Streptomyces boncukensis</name>
    <dbReference type="NCBI Taxonomy" id="2711219"/>
    <lineage>
        <taxon>Bacteria</taxon>
        <taxon>Bacillati</taxon>
        <taxon>Actinomycetota</taxon>
        <taxon>Actinomycetes</taxon>
        <taxon>Kitasatosporales</taxon>
        <taxon>Streptomycetaceae</taxon>
        <taxon>Streptomyces</taxon>
    </lineage>
</organism>
<evidence type="ECO:0000256" key="8">
    <source>
        <dbReference type="SAM" id="Phobius"/>
    </source>
</evidence>
<dbReference type="GO" id="GO:0022857">
    <property type="term" value="F:transmembrane transporter activity"/>
    <property type="evidence" value="ECO:0007669"/>
    <property type="project" value="InterPro"/>
</dbReference>
<dbReference type="InterPro" id="IPR050277">
    <property type="entry name" value="Sodium:Solute_Symporter"/>
</dbReference>
<feature type="transmembrane region" description="Helical" evidence="8">
    <location>
        <begin position="51"/>
        <end position="74"/>
    </location>
</feature>
<dbReference type="Pfam" id="PF00474">
    <property type="entry name" value="SSF"/>
    <property type="match status" value="1"/>
</dbReference>
<evidence type="ECO:0000256" key="5">
    <source>
        <dbReference type="ARBA" id="ARBA00022989"/>
    </source>
</evidence>
<comment type="subcellular location">
    <subcellularLocation>
        <location evidence="1">Membrane</location>
        <topology evidence="1">Multi-pass membrane protein</topology>
    </subcellularLocation>
</comment>
<feature type="transmembrane region" description="Helical" evidence="8">
    <location>
        <begin position="325"/>
        <end position="358"/>
    </location>
</feature>
<feature type="transmembrane region" description="Helical" evidence="8">
    <location>
        <begin position="469"/>
        <end position="487"/>
    </location>
</feature>
<gene>
    <name evidence="9" type="ORF">G5C65_35980</name>
</gene>
<evidence type="ECO:0000313" key="10">
    <source>
        <dbReference type="Proteomes" id="UP000477722"/>
    </source>
</evidence>
<dbReference type="PANTHER" id="PTHR48086">
    <property type="entry name" value="SODIUM/PROLINE SYMPORTER-RELATED"/>
    <property type="match status" value="1"/>
</dbReference>
<dbReference type="Gene3D" id="1.20.1730.10">
    <property type="entry name" value="Sodium/glucose cotransporter"/>
    <property type="match status" value="1"/>
</dbReference>
<dbReference type="Proteomes" id="UP000477722">
    <property type="component" value="Unassembled WGS sequence"/>
</dbReference>
<proteinExistence type="inferred from homology"/>
<keyword evidence="3" id="KW-0813">Transport</keyword>
<sequence length="516" mass="52525">MSNVVPVTTCAAVVLVASAIALRGARSSVAGGGVRADLEDWALADRRQGGVLVWCLLGGTVYTAYTFTAVPGAVFTSGGIGFYALPYTVLICTIAFVLLPRLAATARAHGHVTVADFVRERYGSPLLALAVSLTGIFATMPYIALQLLGIRAVLSVLGVRPDGAAGDAALTAVFAVLAVSTYRYGLRAPTLVSAVKAVLIVGSTLALAGLVLTRLGSPATLFARADAALTARDGASALVPAADLAPAYLSLAVGSALALFAFPHVLMVAFSARSGDVLRRSSVTLLGWTAMLGVFALFGIAALAARVEPPPGRSELAVPLLVLDLAPGWAAGLLLGALVVAALVPAAVMSIGAATLFARNVYLEFVSPTATAAQVTRMARLMSLVVKLGALAFALGLRDQAAINLHLLGAVWVLQIVPTIALGLLHRTPHRISLLAGWLLGMVVGTGLVNTGAFSSLVRLSIGPVDTQVYAGVLGLAVNLAVVMLTSPPLSRLGVPRGVSGVLRPDGSARGGGAMS</sequence>
<comment type="caution">
    <text evidence="9">The sequence shown here is derived from an EMBL/GenBank/DDBJ whole genome shotgun (WGS) entry which is preliminary data.</text>
</comment>
<evidence type="ECO:0000313" key="9">
    <source>
        <dbReference type="EMBL" id="NGO73633.1"/>
    </source>
</evidence>
<reference evidence="9 10" key="1">
    <citation type="submission" date="2020-02" db="EMBL/GenBank/DDBJ databases">
        <title>Whole-genome analyses of novel actinobacteria.</title>
        <authorList>
            <person name="Sahin N."/>
            <person name="Tatar D."/>
        </authorList>
    </citation>
    <scope>NUCLEOTIDE SEQUENCE [LARGE SCALE GENOMIC DNA]</scope>
    <source>
        <strain evidence="9 10">SB3404</strain>
    </source>
</reference>
<dbReference type="AlphaFoldDB" id="A0A6G4X8Q9"/>
<evidence type="ECO:0000256" key="2">
    <source>
        <dbReference type="ARBA" id="ARBA00006434"/>
    </source>
</evidence>
<evidence type="ECO:0000256" key="7">
    <source>
        <dbReference type="RuleBase" id="RU362091"/>
    </source>
</evidence>
<keyword evidence="10" id="KW-1185">Reference proteome</keyword>
<comment type="similarity">
    <text evidence="2 7">Belongs to the sodium:solute symporter (SSF) (TC 2.A.21) family.</text>
</comment>
<dbReference type="InterPro" id="IPR038377">
    <property type="entry name" value="Na/Glc_symporter_sf"/>
</dbReference>
<evidence type="ECO:0000256" key="1">
    <source>
        <dbReference type="ARBA" id="ARBA00004141"/>
    </source>
</evidence>
<feature type="transmembrane region" description="Helical" evidence="8">
    <location>
        <begin position="126"/>
        <end position="144"/>
    </location>
</feature>
<accession>A0A6G4X8Q9</accession>
<evidence type="ECO:0000256" key="3">
    <source>
        <dbReference type="ARBA" id="ARBA00022448"/>
    </source>
</evidence>
<feature type="transmembrane region" description="Helical" evidence="8">
    <location>
        <begin position="379"/>
        <end position="397"/>
    </location>
</feature>
<protein>
    <submittedName>
        <fullName evidence="9">Sodium:solute symporter</fullName>
    </submittedName>
</protein>
<feature type="transmembrane region" description="Helical" evidence="8">
    <location>
        <begin position="403"/>
        <end position="425"/>
    </location>
</feature>
<feature type="transmembrane region" description="Helical" evidence="8">
    <location>
        <begin position="80"/>
        <end position="99"/>
    </location>
</feature>
<dbReference type="GO" id="GO:0005886">
    <property type="term" value="C:plasma membrane"/>
    <property type="evidence" value="ECO:0007669"/>
    <property type="project" value="TreeGrafter"/>
</dbReference>
<feature type="transmembrane region" description="Helical" evidence="8">
    <location>
        <begin position="164"/>
        <end position="182"/>
    </location>
</feature>
<dbReference type="InterPro" id="IPR001734">
    <property type="entry name" value="Na/solute_symporter"/>
</dbReference>